<dbReference type="Pfam" id="PF07727">
    <property type="entry name" value="RVT_2"/>
    <property type="match status" value="1"/>
</dbReference>
<organism evidence="2">
    <name type="scientific">Tanacetum cinerariifolium</name>
    <name type="common">Dalmatian daisy</name>
    <name type="synonym">Chrysanthemum cinerariifolium</name>
    <dbReference type="NCBI Taxonomy" id="118510"/>
    <lineage>
        <taxon>Eukaryota</taxon>
        <taxon>Viridiplantae</taxon>
        <taxon>Streptophyta</taxon>
        <taxon>Embryophyta</taxon>
        <taxon>Tracheophyta</taxon>
        <taxon>Spermatophyta</taxon>
        <taxon>Magnoliopsida</taxon>
        <taxon>eudicotyledons</taxon>
        <taxon>Gunneridae</taxon>
        <taxon>Pentapetalae</taxon>
        <taxon>asterids</taxon>
        <taxon>campanulids</taxon>
        <taxon>Asterales</taxon>
        <taxon>Asteraceae</taxon>
        <taxon>Asteroideae</taxon>
        <taxon>Anthemideae</taxon>
        <taxon>Anthemidinae</taxon>
        <taxon>Tanacetum</taxon>
    </lineage>
</organism>
<proteinExistence type="predicted"/>
<name>A0A6L2LUE4_TANCI</name>
<feature type="domain" description="Reverse transcriptase Ty1/copia-type" evidence="1">
    <location>
        <begin position="22"/>
        <end position="159"/>
    </location>
</feature>
<evidence type="ECO:0000313" key="2">
    <source>
        <dbReference type="EMBL" id="GEU65228.1"/>
    </source>
</evidence>
<dbReference type="AlphaFoldDB" id="A0A6L2LUE4"/>
<dbReference type="EMBL" id="BKCJ010005161">
    <property type="protein sequence ID" value="GEU65228.1"/>
    <property type="molecule type" value="Genomic_DNA"/>
</dbReference>
<reference evidence="2" key="1">
    <citation type="journal article" date="2019" name="Sci. Rep.">
        <title>Draft genome of Tanacetum cinerariifolium, the natural source of mosquito coil.</title>
        <authorList>
            <person name="Yamashiro T."/>
            <person name="Shiraishi A."/>
            <person name="Satake H."/>
            <person name="Nakayama K."/>
        </authorList>
    </citation>
    <scope>NUCLEOTIDE SEQUENCE</scope>
</reference>
<protein>
    <submittedName>
        <fullName evidence="2">Retrovirus-related Pol polyprotein from transposon TNT 1-94</fullName>
    </submittedName>
</protein>
<accession>A0A6L2LUE4</accession>
<evidence type="ECO:0000259" key="1">
    <source>
        <dbReference type="Pfam" id="PF07727"/>
    </source>
</evidence>
<gene>
    <name evidence="2" type="ORF">Tci_037206</name>
</gene>
<dbReference type="InterPro" id="IPR013103">
    <property type="entry name" value="RVT_2"/>
</dbReference>
<comment type="caution">
    <text evidence="2">The sequence shown here is derived from an EMBL/GenBank/DDBJ whole genome shotgun (WGS) entry which is preliminary data.</text>
</comment>
<dbReference type="CDD" id="cd09272">
    <property type="entry name" value="RNase_HI_RT_Ty1"/>
    <property type="match status" value="1"/>
</dbReference>
<sequence>MADHAWNEAMQKELHQFDRLGVWELLDKPFGKTLIGLKWVQKNKKDKESNAIRNKARLVAKEYRLEEGIDFEESFAPAARLEAVRIVIAYVAHKSFPIFQMDVKTYFLNGLPKEEVYVSQPERFVDPDHPEKIYRLRKILYGLKLTPRAWYDELSDFKRIHKRPDLVQAMCFLAGYQEIPTEKHLKEETIAISCNPIQHSRTKRIIVRYHFIKEQVENGIVKLYFVETDYQLADLFTKALSKEKFEYLVGQLDIRCLIPPELDTLATKTS</sequence>